<reference evidence="9" key="2">
    <citation type="submission" date="2024-08" db="UniProtKB">
        <authorList>
            <consortium name="EnsemblMetazoa"/>
        </authorList>
    </citation>
    <scope>IDENTIFICATION</scope>
</reference>
<dbReference type="InterPro" id="IPR051973">
    <property type="entry name" value="tRNA_Anticodon_Mtase-Reg"/>
</dbReference>
<evidence type="ECO:0000256" key="6">
    <source>
        <dbReference type="ARBA" id="ARBA00038255"/>
    </source>
</evidence>
<proteinExistence type="inferred from homology"/>
<evidence type="ECO:0000256" key="2">
    <source>
        <dbReference type="ARBA" id="ARBA00022490"/>
    </source>
</evidence>
<dbReference type="SMART" id="SM00320">
    <property type="entry name" value="WD40"/>
    <property type="match status" value="9"/>
</dbReference>
<accession>A0AAR5Q5A6</accession>
<keyword evidence="4" id="KW-0819">tRNA processing</keyword>
<keyword evidence="5" id="KW-0677">Repeat</keyword>
<dbReference type="AlphaFoldDB" id="A0AAR5Q5A6"/>
<dbReference type="InterPro" id="IPR036322">
    <property type="entry name" value="WD40_repeat_dom_sf"/>
</dbReference>
<reference evidence="10" key="1">
    <citation type="journal article" date="2013" name="Genome Biol.">
        <title>Draft genome of the mountain pine beetle, Dendroctonus ponderosae Hopkins, a major forest pest.</title>
        <authorList>
            <person name="Keeling C.I."/>
            <person name="Yuen M.M."/>
            <person name="Liao N.Y."/>
            <person name="Docking T.R."/>
            <person name="Chan S.K."/>
            <person name="Taylor G.A."/>
            <person name="Palmquist D.L."/>
            <person name="Jackman S.D."/>
            <person name="Nguyen A."/>
            <person name="Li M."/>
            <person name="Henderson H."/>
            <person name="Janes J.K."/>
            <person name="Zhao Y."/>
            <person name="Pandoh P."/>
            <person name="Moore R."/>
            <person name="Sperling F.A."/>
            <person name="Huber D.P."/>
            <person name="Birol I."/>
            <person name="Jones S.J."/>
            <person name="Bohlmann J."/>
        </authorList>
    </citation>
    <scope>NUCLEOTIDE SEQUENCE</scope>
</reference>
<evidence type="ECO:0000313" key="9">
    <source>
        <dbReference type="EnsemblMetazoa" id="XP_019768360.1"/>
    </source>
</evidence>
<dbReference type="PANTHER" id="PTHR14344:SF3">
    <property type="entry name" value="WD REPEAT-CONTAINING PROTEIN 6"/>
    <property type="match status" value="1"/>
</dbReference>
<sequence length="987" mass="110839">MVDQEKSLFTSVHLHTNVTCIEVIANHVFAGIGRCLNIFDADNHLVKKQNVFKSDVIFGIKPNSELNKLIVYGQKSITLVPVCCDSLELGKSEEHSLTDWILCARWIDDDTKFVTVSMHNEVILWTQDFRSQTSVICEVKCLVYSAYICFKRWKELLILSGTVFNEILLWRPSSVNLQNGLSAVVKTLKKHNGVIFCIDVDVDKGLICTTSDDRSAVLWKLRNPETLTDETVIHSQRLQITAECQVYGHTSRVFKCLILPTAFATAGEDSFVILWTFRGDLIRKLSSHQGGPVWALGYHSGTDCLYSGRADGGLQRFTYKCAAEEIAMQLPATEQPRHVAILDSRSMLCMSESGTLYQEGECKFQLILGKHRDLQKYSLLRVSPCRKLAALAGYEGQIYIYRSINAEVRLIHQYFLKSKLRILAFHWLDCRRFVVLQQTTVTLHFIHQETIRVADIFELPAGPKGRFTTCACARNKHLIIGDSVGHIYSFILGNRLPVDVIRNAHSHLGVTQLYVSHNKVISLGKNGFIKDYAIDELTGQLECTRSHQTNFGWLTAIERGDYILSFSGNTFRVSDVQSGVLLEARCGGGHRSWDCASDDRGNLLFSFIKQKMIHKMTFDLNSYKPSNLIQGCHSRAINCMKLVACDDSLLMLSGGEDTMLRIMAIPPDGSVRVLDCLKVHLSSIRALHLHQLGRDYKDQLLVSAGGRAQIISWHLQIWSETRVTCTERYNFYEASSHDEGETRIMDLSTAHIDNHLVLFAGCSTGCVKVFEILDDLTLLYQKAVVHSNYSITKLTCITQYQLLASMATDGALSFWHISEAVSSEPLQSYALHQSGINSFSCSVQKNELVVLTGGDDNCVTLSLFLIRPLGRSTTICKVHQFQNKSIHCAQVTGALLSKRYAITSSIDQRIVLSKWTCLHNQVRMIQTFTYNTAVTDLHGLEGTFGQRLCAYGDGFEILDVNVPMPQSTDDVLDDVDANDNQHRQAPL</sequence>
<dbReference type="SUPFAM" id="SSF50960">
    <property type="entry name" value="TolB, C-terminal domain"/>
    <property type="match status" value="1"/>
</dbReference>
<dbReference type="GeneID" id="109543216"/>
<evidence type="ECO:0000256" key="3">
    <source>
        <dbReference type="ARBA" id="ARBA00022574"/>
    </source>
</evidence>
<protein>
    <recommendedName>
        <fullName evidence="7">tRNA (34-2'-O)-methyltransferase regulator WDR6</fullName>
    </recommendedName>
</protein>
<dbReference type="InterPro" id="IPR001680">
    <property type="entry name" value="WD40_rpt"/>
</dbReference>
<keyword evidence="10" id="KW-1185">Reference proteome</keyword>
<dbReference type="KEGG" id="dpa:109543216"/>
<keyword evidence="2" id="KW-0963">Cytoplasm</keyword>
<dbReference type="Pfam" id="PF00400">
    <property type="entry name" value="WD40"/>
    <property type="match status" value="1"/>
</dbReference>
<dbReference type="Proteomes" id="UP000019118">
    <property type="component" value="Unassembled WGS sequence"/>
</dbReference>
<evidence type="ECO:0000313" key="10">
    <source>
        <dbReference type="Proteomes" id="UP000019118"/>
    </source>
</evidence>
<dbReference type="InterPro" id="IPR015943">
    <property type="entry name" value="WD40/YVTN_repeat-like_dom_sf"/>
</dbReference>
<evidence type="ECO:0000256" key="8">
    <source>
        <dbReference type="PROSITE-ProRule" id="PRU00221"/>
    </source>
</evidence>
<dbReference type="Gene3D" id="2.130.10.10">
    <property type="entry name" value="YVTN repeat-like/Quinoprotein amine dehydrogenase"/>
    <property type="match status" value="3"/>
</dbReference>
<evidence type="ECO:0000256" key="1">
    <source>
        <dbReference type="ARBA" id="ARBA00004496"/>
    </source>
</evidence>
<dbReference type="PANTHER" id="PTHR14344">
    <property type="entry name" value="WD REPEAT PROTEIN"/>
    <property type="match status" value="1"/>
</dbReference>
<evidence type="ECO:0000256" key="5">
    <source>
        <dbReference type="ARBA" id="ARBA00022737"/>
    </source>
</evidence>
<name>A0AAR5Q5A6_DENPD</name>
<dbReference type="SUPFAM" id="SSF50978">
    <property type="entry name" value="WD40 repeat-like"/>
    <property type="match status" value="2"/>
</dbReference>
<comment type="similarity">
    <text evidence="6">Belongs to the WD repeat WDR6 family.</text>
</comment>
<organism evidence="9 10">
    <name type="scientific">Dendroctonus ponderosae</name>
    <name type="common">Mountain pine beetle</name>
    <dbReference type="NCBI Taxonomy" id="77166"/>
    <lineage>
        <taxon>Eukaryota</taxon>
        <taxon>Metazoa</taxon>
        <taxon>Ecdysozoa</taxon>
        <taxon>Arthropoda</taxon>
        <taxon>Hexapoda</taxon>
        <taxon>Insecta</taxon>
        <taxon>Pterygota</taxon>
        <taxon>Neoptera</taxon>
        <taxon>Endopterygota</taxon>
        <taxon>Coleoptera</taxon>
        <taxon>Polyphaga</taxon>
        <taxon>Cucujiformia</taxon>
        <taxon>Curculionidae</taxon>
        <taxon>Scolytinae</taxon>
        <taxon>Dendroctonus</taxon>
    </lineage>
</organism>
<evidence type="ECO:0000256" key="7">
    <source>
        <dbReference type="ARBA" id="ARBA00040154"/>
    </source>
</evidence>
<evidence type="ECO:0000256" key="4">
    <source>
        <dbReference type="ARBA" id="ARBA00022694"/>
    </source>
</evidence>
<keyword evidence="3 8" id="KW-0853">WD repeat</keyword>
<comment type="subcellular location">
    <subcellularLocation>
        <location evidence="1">Cytoplasm</location>
    </subcellularLocation>
</comment>
<dbReference type="GO" id="GO:0030488">
    <property type="term" value="P:tRNA methylation"/>
    <property type="evidence" value="ECO:0007669"/>
    <property type="project" value="TreeGrafter"/>
</dbReference>
<dbReference type="GO" id="GO:0005737">
    <property type="term" value="C:cytoplasm"/>
    <property type="evidence" value="ECO:0007669"/>
    <property type="project" value="UniProtKB-SubCell"/>
</dbReference>
<feature type="repeat" description="WD" evidence="8">
    <location>
        <begin position="188"/>
        <end position="229"/>
    </location>
</feature>
<dbReference type="EnsemblMetazoa" id="XM_019912801.1">
    <property type="protein sequence ID" value="XP_019768360.1"/>
    <property type="gene ID" value="LOC109543216"/>
</dbReference>
<dbReference type="PROSITE" id="PS50082">
    <property type="entry name" value="WD_REPEATS_2"/>
    <property type="match status" value="1"/>
</dbReference>